<dbReference type="Pfam" id="PF04397">
    <property type="entry name" value="LytTR"/>
    <property type="match status" value="1"/>
</dbReference>
<name>A0A4S1CLZ6_9BACT</name>
<proteinExistence type="predicted"/>
<dbReference type="AlphaFoldDB" id="A0A4S1CLZ6"/>
<dbReference type="Gene3D" id="2.40.50.1020">
    <property type="entry name" value="LytTr DNA-binding domain"/>
    <property type="match status" value="1"/>
</dbReference>
<evidence type="ECO:0000313" key="2">
    <source>
        <dbReference type="EMBL" id="TGU74815.1"/>
    </source>
</evidence>
<reference evidence="2 3" key="1">
    <citation type="submission" date="2019-04" db="EMBL/GenBank/DDBJ databases">
        <title>Geobacter oryzae sp. nov., ferric-reducing bacteria isolated from paddy soil.</title>
        <authorList>
            <person name="Xu Z."/>
            <person name="Masuda Y."/>
            <person name="Itoh H."/>
            <person name="Senoo K."/>
        </authorList>
    </citation>
    <scope>NUCLEOTIDE SEQUENCE [LARGE SCALE GENOMIC DNA]</scope>
    <source>
        <strain evidence="2 3">Red111</strain>
    </source>
</reference>
<comment type="caution">
    <text evidence="2">The sequence shown here is derived from an EMBL/GenBank/DDBJ whole genome shotgun (WGS) entry which is preliminary data.</text>
</comment>
<protein>
    <recommendedName>
        <fullName evidence="1">HTH LytTR-type domain-containing protein</fullName>
    </recommendedName>
</protein>
<dbReference type="SMART" id="SM00850">
    <property type="entry name" value="LytTR"/>
    <property type="match status" value="1"/>
</dbReference>
<evidence type="ECO:0000313" key="3">
    <source>
        <dbReference type="Proteomes" id="UP000306416"/>
    </source>
</evidence>
<dbReference type="Proteomes" id="UP000306416">
    <property type="component" value="Unassembled WGS sequence"/>
</dbReference>
<dbReference type="PROSITE" id="PS50930">
    <property type="entry name" value="HTH_LYTTR"/>
    <property type="match status" value="1"/>
</dbReference>
<dbReference type="EMBL" id="SRSC01000001">
    <property type="protein sequence ID" value="TGU74815.1"/>
    <property type="molecule type" value="Genomic_DNA"/>
</dbReference>
<evidence type="ECO:0000259" key="1">
    <source>
        <dbReference type="PROSITE" id="PS50930"/>
    </source>
</evidence>
<dbReference type="InterPro" id="IPR007492">
    <property type="entry name" value="LytTR_DNA-bd_dom"/>
</dbReference>
<accession>A0A4S1CLZ6</accession>
<sequence>MSLEQYLSEQGNSMEIGLVLLSEDWQVLGMNEHALGVAGPDMAPVGRNLFQMHPPKSREKVRGVLDELSGLQESKSRSMVIDFLGKVLMISLSRLMVPGSAIAWAVSFMDLSEQTGARTNPTSGHLELKKMPIYENGAFHFLSADQVHLIEADGNYCRIHTPRKKFYLLMSLKAVLERFPTVDFLKVHKSFVVNLRHVKAIGPAGENRMVVSFHDPAIPPAPVSRRLVPAVKKALSAATTVRPLD</sequence>
<dbReference type="PANTHER" id="PTHR37299">
    <property type="entry name" value="TRANSCRIPTIONAL REGULATOR-RELATED"/>
    <property type="match status" value="1"/>
</dbReference>
<keyword evidence="3" id="KW-1185">Reference proteome</keyword>
<dbReference type="InterPro" id="IPR046947">
    <property type="entry name" value="LytR-like"/>
</dbReference>
<dbReference type="GO" id="GO:0000156">
    <property type="term" value="F:phosphorelay response regulator activity"/>
    <property type="evidence" value="ECO:0007669"/>
    <property type="project" value="InterPro"/>
</dbReference>
<dbReference type="PANTHER" id="PTHR37299:SF1">
    <property type="entry name" value="STAGE 0 SPORULATION PROTEIN A HOMOLOG"/>
    <property type="match status" value="1"/>
</dbReference>
<feature type="domain" description="HTH LytTR-type" evidence="1">
    <location>
        <begin position="131"/>
        <end position="237"/>
    </location>
</feature>
<dbReference type="GO" id="GO:0003677">
    <property type="term" value="F:DNA binding"/>
    <property type="evidence" value="ECO:0007669"/>
    <property type="project" value="InterPro"/>
</dbReference>
<organism evidence="2 3">
    <name type="scientific">Geomonas terrae</name>
    <dbReference type="NCBI Taxonomy" id="2562681"/>
    <lineage>
        <taxon>Bacteria</taxon>
        <taxon>Pseudomonadati</taxon>
        <taxon>Thermodesulfobacteriota</taxon>
        <taxon>Desulfuromonadia</taxon>
        <taxon>Geobacterales</taxon>
        <taxon>Geobacteraceae</taxon>
        <taxon>Geomonas</taxon>
    </lineage>
</organism>
<dbReference type="RefSeq" id="WP_135869137.1">
    <property type="nucleotide sequence ID" value="NZ_SRSC01000001.1"/>
</dbReference>
<gene>
    <name evidence="2" type="ORF">E4633_04970</name>
</gene>